<accession>A0A8D2MUN3</accession>
<reference evidence="2" key="2">
    <citation type="submission" date="2025-09" db="UniProtKB">
        <authorList>
            <consortium name="Ensembl"/>
        </authorList>
    </citation>
    <scope>IDENTIFICATION</scope>
</reference>
<evidence type="ECO:0000256" key="1">
    <source>
        <dbReference type="SAM" id="SignalP"/>
    </source>
</evidence>
<dbReference type="Ensembl" id="ENSZALT00000017853.1">
    <property type="protein sequence ID" value="ENSZALP00000013055.1"/>
    <property type="gene ID" value="ENSZALG00000010905.1"/>
</dbReference>
<reference evidence="2" key="1">
    <citation type="submission" date="2025-08" db="UniProtKB">
        <authorList>
            <consortium name="Ensembl"/>
        </authorList>
    </citation>
    <scope>IDENTIFICATION</scope>
</reference>
<dbReference type="Proteomes" id="UP000694413">
    <property type="component" value="Unassembled WGS sequence"/>
</dbReference>
<evidence type="ECO:0000313" key="2">
    <source>
        <dbReference type="Ensembl" id="ENSZALP00000013055.1"/>
    </source>
</evidence>
<name>A0A8D2MUN3_ZONAL</name>
<protein>
    <submittedName>
        <fullName evidence="2">Uncharacterized protein</fullName>
    </submittedName>
</protein>
<proteinExistence type="predicted"/>
<dbReference type="AlphaFoldDB" id="A0A8D2MUN3"/>
<keyword evidence="3" id="KW-1185">Reference proteome</keyword>
<feature type="signal peptide" evidence="1">
    <location>
        <begin position="1"/>
        <end position="33"/>
    </location>
</feature>
<keyword evidence="1" id="KW-0732">Signal</keyword>
<sequence>PPLPLRLSPHPSHVPHFVSLLPIFLTLFSSSSSSSSSFSPLNPAGIGFPHGSPRWCSLKSNGCCFPWLLAGDPAGFLSVQESPCSQLMSCL</sequence>
<feature type="chain" id="PRO_5034685070" evidence="1">
    <location>
        <begin position="34"/>
        <end position="91"/>
    </location>
</feature>
<organism evidence="2 3">
    <name type="scientific">Zonotrichia albicollis</name>
    <name type="common">White-throated sparrow</name>
    <name type="synonym">Fringilla albicollis</name>
    <dbReference type="NCBI Taxonomy" id="44394"/>
    <lineage>
        <taxon>Eukaryota</taxon>
        <taxon>Metazoa</taxon>
        <taxon>Chordata</taxon>
        <taxon>Craniata</taxon>
        <taxon>Vertebrata</taxon>
        <taxon>Euteleostomi</taxon>
        <taxon>Archelosauria</taxon>
        <taxon>Archosauria</taxon>
        <taxon>Dinosauria</taxon>
        <taxon>Saurischia</taxon>
        <taxon>Theropoda</taxon>
        <taxon>Coelurosauria</taxon>
        <taxon>Aves</taxon>
        <taxon>Neognathae</taxon>
        <taxon>Neoaves</taxon>
        <taxon>Telluraves</taxon>
        <taxon>Australaves</taxon>
        <taxon>Passeriformes</taxon>
        <taxon>Passerellidae</taxon>
        <taxon>Zonotrichia</taxon>
    </lineage>
</organism>
<evidence type="ECO:0000313" key="3">
    <source>
        <dbReference type="Proteomes" id="UP000694413"/>
    </source>
</evidence>